<evidence type="ECO:0000313" key="1">
    <source>
        <dbReference type="EMBL" id="CAF9913324.1"/>
    </source>
</evidence>
<keyword evidence="2" id="KW-1185">Reference proteome</keyword>
<name>A0A8H3EVD1_9LECA</name>
<comment type="caution">
    <text evidence="1">The sequence shown here is derived from an EMBL/GenBank/DDBJ whole genome shotgun (WGS) entry which is preliminary data.</text>
</comment>
<dbReference type="Proteomes" id="UP000664169">
    <property type="component" value="Unassembled WGS sequence"/>
</dbReference>
<dbReference type="EMBL" id="CAJPDQ010000008">
    <property type="protein sequence ID" value="CAF9913324.1"/>
    <property type="molecule type" value="Genomic_DNA"/>
</dbReference>
<proteinExistence type="predicted"/>
<organism evidence="1 2">
    <name type="scientific">Gomphillus americanus</name>
    <dbReference type="NCBI Taxonomy" id="1940652"/>
    <lineage>
        <taxon>Eukaryota</taxon>
        <taxon>Fungi</taxon>
        <taxon>Dikarya</taxon>
        <taxon>Ascomycota</taxon>
        <taxon>Pezizomycotina</taxon>
        <taxon>Lecanoromycetes</taxon>
        <taxon>OSLEUM clade</taxon>
        <taxon>Ostropomycetidae</taxon>
        <taxon>Ostropales</taxon>
        <taxon>Graphidaceae</taxon>
        <taxon>Gomphilloideae</taxon>
        <taxon>Gomphillus</taxon>
    </lineage>
</organism>
<sequence length="242" mass="27081">MPPTIPPRSPYRQPRLFLDTGPLKPTLQYMAVGEAKLHSSCAILSVEELPNPYGSGSSLMPSAVSTCRAIYPPDICGGKGATQISTFEPQLLLRDIGSIDQILQWSQTASIDMTRRATEGEFHDPSSGDKNPLTNLPAQTKQHCDSFWIRMQQKMSFYLLSYGAVDHLRMRDRSIKSMAEKTAAIAAITHCAKYIYRITPRVKRFQPIADKESKDIASVKAWWIDEIPDQCVPQLKPTDDQV</sequence>
<dbReference type="AlphaFoldDB" id="A0A8H3EVD1"/>
<accession>A0A8H3EVD1</accession>
<protein>
    <submittedName>
        <fullName evidence="1">Uncharacterized protein</fullName>
    </submittedName>
</protein>
<gene>
    <name evidence="1" type="ORF">GOMPHAMPRED_007858</name>
</gene>
<reference evidence="1" key="1">
    <citation type="submission" date="2021-03" db="EMBL/GenBank/DDBJ databases">
        <authorList>
            <person name="Tagirdzhanova G."/>
        </authorList>
    </citation>
    <scope>NUCLEOTIDE SEQUENCE</scope>
</reference>
<evidence type="ECO:0000313" key="2">
    <source>
        <dbReference type="Proteomes" id="UP000664169"/>
    </source>
</evidence>